<dbReference type="eggNOG" id="ENOG5031IWY">
    <property type="taxonomic scope" value="Bacteria"/>
</dbReference>
<reference evidence="2 3" key="1">
    <citation type="journal article" date="2015" name="Int. J. Syst. Evol. Microbiol.">
        <title>Revisiting Corynebacterium glyciniphilum (ex Kubota et al., 1972) sp. nov., nom. rev., isolated from putrefied banana.</title>
        <authorList>
            <person name="Al-Dilaimi A."/>
            <person name="Bednarz H."/>
            <person name="Lomker A."/>
            <person name="Niehaus K."/>
            <person name="Kalinowski J."/>
            <person name="Ruckert C."/>
        </authorList>
    </citation>
    <scope>NUCLEOTIDE SEQUENCE [LARGE SCALE GENOMIC DNA]</scope>
    <source>
        <strain evidence="2">AJ 3170</strain>
    </source>
</reference>
<feature type="region of interest" description="Disordered" evidence="1">
    <location>
        <begin position="198"/>
        <end position="232"/>
    </location>
</feature>
<proteinExistence type="predicted"/>
<name>X5DLA7_9CORY</name>
<dbReference type="Proteomes" id="UP000023703">
    <property type="component" value="Chromosome"/>
</dbReference>
<dbReference type="EMBL" id="CP006842">
    <property type="protein sequence ID" value="AHW63888.1"/>
    <property type="molecule type" value="Genomic_DNA"/>
</dbReference>
<accession>X5DLA7</accession>
<sequence>MYSWNALRDLIVRGTSAPIAATMRLHGDFDGSQFGWMIGGERMASLILGAGDYRLVRDHHRRLVTEMDGTPRLLDADDRAVVMTHGDSVDGSEYLSVTTPATWLLSPRQLLGILDQVFPAGLVEDVTVRGRRAYRIPGLPGRHLDSSGRARWIDVDAVTGVVLAVDTGDGGGELVDVDFPDVLDASVFSWDERHYGAPRCPEPWQPPTSSGTTDLLEPTSEPAGECPVPQWSERRPTDEEIVVFRELCDVAPEDGLPLPGYDFVHEHPDGGYIVLDEWEDDDARILVYHLGRVIDGEVHWVEEAYSLESWTVFVVDGRIFTSDQTTLTLRDTDLEVVRRYWAPAGNPWLEVVDPWFGAFHFRLSSTDPDWSEDDDSGMYQLFDPDTLDMVLEVPVERSDVAAQWMDGELWLSDGELRIFTPPQ</sequence>
<evidence type="ECO:0000313" key="3">
    <source>
        <dbReference type="Proteomes" id="UP000023703"/>
    </source>
</evidence>
<dbReference type="KEGG" id="cgy:CGLY_07215"/>
<evidence type="ECO:0000313" key="2">
    <source>
        <dbReference type="EMBL" id="AHW63888.1"/>
    </source>
</evidence>
<dbReference type="HOGENOM" id="CLU_620685_0_0_11"/>
<evidence type="ECO:0000256" key="1">
    <source>
        <dbReference type="SAM" id="MobiDB-lite"/>
    </source>
</evidence>
<protein>
    <submittedName>
        <fullName evidence="2">Uncharacterized protein</fullName>
    </submittedName>
</protein>
<dbReference type="AlphaFoldDB" id="X5DLA7"/>
<keyword evidence="3" id="KW-1185">Reference proteome</keyword>
<dbReference type="OrthoDB" id="4392202at2"/>
<organism evidence="2 3">
    <name type="scientific">Corynebacterium glyciniphilum AJ 3170</name>
    <dbReference type="NCBI Taxonomy" id="1404245"/>
    <lineage>
        <taxon>Bacteria</taxon>
        <taxon>Bacillati</taxon>
        <taxon>Actinomycetota</taxon>
        <taxon>Actinomycetes</taxon>
        <taxon>Mycobacteriales</taxon>
        <taxon>Corynebacteriaceae</taxon>
        <taxon>Corynebacterium</taxon>
    </lineage>
</organism>
<gene>
    <name evidence="2" type="ORF">CGLY_07215</name>
</gene>
<dbReference type="RefSeq" id="WP_038548007.1">
    <property type="nucleotide sequence ID" value="NZ_CP006842.1"/>
</dbReference>